<evidence type="ECO:0000313" key="8">
    <source>
        <dbReference type="EMBL" id="AQS48331.1"/>
    </source>
</evidence>
<dbReference type="SUPFAM" id="SSF158472">
    <property type="entry name" value="HAMP domain-like"/>
    <property type="match status" value="1"/>
</dbReference>
<evidence type="ECO:0000256" key="2">
    <source>
        <dbReference type="ARBA" id="ARBA00029447"/>
    </source>
</evidence>
<feature type="coiled-coil region" evidence="4">
    <location>
        <begin position="347"/>
        <end position="412"/>
    </location>
</feature>
<organism evidence="8 9">
    <name type="scientific">Thioclava nitratireducens</name>
    <dbReference type="NCBI Taxonomy" id="1915078"/>
    <lineage>
        <taxon>Bacteria</taxon>
        <taxon>Pseudomonadati</taxon>
        <taxon>Pseudomonadota</taxon>
        <taxon>Alphaproteobacteria</taxon>
        <taxon>Rhodobacterales</taxon>
        <taxon>Paracoccaceae</taxon>
        <taxon>Thioclava</taxon>
    </lineage>
</organism>
<dbReference type="Gene3D" id="3.30.450.20">
    <property type="entry name" value="PAS domain"/>
    <property type="match status" value="1"/>
</dbReference>
<dbReference type="InterPro" id="IPR029151">
    <property type="entry name" value="Sensor-like_sf"/>
</dbReference>
<evidence type="ECO:0000256" key="3">
    <source>
        <dbReference type="PROSITE-ProRule" id="PRU00284"/>
    </source>
</evidence>
<dbReference type="CDD" id="cd11386">
    <property type="entry name" value="MCP_signal"/>
    <property type="match status" value="1"/>
</dbReference>
<dbReference type="PANTHER" id="PTHR43531">
    <property type="entry name" value="PROTEIN ICFG"/>
    <property type="match status" value="1"/>
</dbReference>
<dbReference type="SUPFAM" id="SSF103190">
    <property type="entry name" value="Sensory domain-like"/>
    <property type="match status" value="1"/>
</dbReference>
<gene>
    <name evidence="8" type="ORF">BMG03_11370</name>
</gene>
<keyword evidence="1" id="KW-0145">Chemotaxis</keyword>
<evidence type="ECO:0000259" key="6">
    <source>
        <dbReference type="PROSITE" id="PS50111"/>
    </source>
</evidence>
<dbReference type="SMART" id="SM00283">
    <property type="entry name" value="MA"/>
    <property type="match status" value="1"/>
</dbReference>
<feature type="domain" description="HAMP" evidence="7">
    <location>
        <begin position="425"/>
        <end position="471"/>
    </location>
</feature>
<keyword evidence="5" id="KW-0472">Membrane</keyword>
<dbReference type="RefSeq" id="WP_075774896.1">
    <property type="nucleotide sequence ID" value="NZ_CP019437.1"/>
</dbReference>
<dbReference type="Pfam" id="PF00015">
    <property type="entry name" value="MCPsignal"/>
    <property type="match status" value="1"/>
</dbReference>
<feature type="domain" description="HAMP" evidence="7">
    <location>
        <begin position="302"/>
        <end position="355"/>
    </location>
</feature>
<evidence type="ECO:0000256" key="4">
    <source>
        <dbReference type="SAM" id="Coils"/>
    </source>
</evidence>
<feature type="transmembrane region" description="Helical" evidence="5">
    <location>
        <begin position="7"/>
        <end position="29"/>
    </location>
</feature>
<comment type="similarity">
    <text evidence="2">Belongs to the methyl-accepting chemotaxis (MCP) protein family.</text>
</comment>
<evidence type="ECO:0000313" key="9">
    <source>
        <dbReference type="Proteomes" id="UP000185622"/>
    </source>
</evidence>
<dbReference type="Gene3D" id="1.10.287.950">
    <property type="entry name" value="Methyl-accepting chemotaxis protein"/>
    <property type="match status" value="1"/>
</dbReference>
<keyword evidence="5" id="KW-0812">Transmembrane</keyword>
<dbReference type="InterPro" id="IPR051310">
    <property type="entry name" value="MCP_chemotaxis"/>
</dbReference>
<keyword evidence="3" id="KW-0807">Transducer</keyword>
<name>A0ABM6IHM6_9RHOB</name>
<evidence type="ECO:0000259" key="7">
    <source>
        <dbReference type="PROSITE" id="PS50885"/>
    </source>
</evidence>
<dbReference type="PANTHER" id="PTHR43531:SF11">
    <property type="entry name" value="METHYL-ACCEPTING CHEMOTAXIS PROTEIN 3"/>
    <property type="match status" value="1"/>
</dbReference>
<dbReference type="InterPro" id="IPR029150">
    <property type="entry name" value="dCache_3"/>
</dbReference>
<accession>A0ABM6IHM6</accession>
<dbReference type="InterPro" id="IPR004089">
    <property type="entry name" value="MCPsignal_dom"/>
</dbReference>
<dbReference type="PROSITE" id="PS51257">
    <property type="entry name" value="PROKAR_LIPOPROTEIN"/>
    <property type="match status" value="1"/>
</dbReference>
<evidence type="ECO:0000256" key="5">
    <source>
        <dbReference type="SAM" id="Phobius"/>
    </source>
</evidence>
<reference evidence="8 9" key="1">
    <citation type="submission" date="2017-01" db="EMBL/GenBank/DDBJ databases">
        <title>The complete genome sequence of a sulfur-oxidizing marine bacterium Thioclava sp. 25B10_4T.</title>
        <authorList>
            <person name="Liu Y."/>
            <person name="Lai Q."/>
            <person name="Shao Z."/>
        </authorList>
    </citation>
    <scope>NUCLEOTIDE SEQUENCE [LARGE SCALE GENOMIC DNA]</scope>
    <source>
        <strain evidence="8 9">25B10_4</strain>
    </source>
</reference>
<sequence length="730" mass="77008">MSIRRQILLLPIVISLIACALMAAGMFWVGGKLEDVSRVRNLNAAEERMRSAIEAASVGARDRALLIAGLPQVQAAMAARDDAALEAIFAPNWPVLRDETGVAQFQFHLAPATSLIRIHKLEKRGDDLSGFRKTVVAVNETGKPVAALESGKAGIGARGVAPVFHEGKQVGSVEIGLNIGQTFFDALKAQTGSEYEYFGLLGDGKPERLAFTVDERNPLNDADFAALRAGETVDKWISHDGADYVLRATPVRDFSGDVVGAATVELSADELAALRRMIWQISLGLIAAAFVVSGVIAWIAGGRITRPIGALARATDAIAKGDTQVKVSGAKRRDELGEMARALQVFAENIERNAEMQESLRLEEENARKADRARQEEVAQAEEARRAEAEAAQRAEREAEAVEQAALRQREEESRQALADQKTIVNTLAAGLDALARGDLGASLDHELPGEYEKLRHDFNAAVAQLAASLSQIDSGARHIDGEARAIANSADELSAQTERNAATLEQTAAALNELTVSVQSAAEGAQSARDLASDARGHAESGSNVVDSAVAAMAEIETSAKAISRITSVIDDIAFQTNLLALNAGVEAARAGEAGRGFAVVASEVRALAQRSSEAAKEISELISSSDRQVQSGVSLVGQTGAALARIVGSVREIHDRVSEIAASSGEQANGIAEINTAVHQLDQATQRGAAMFDRSAAASRAMLSESAQLIAAVSSFTLPQRDGTASAA</sequence>
<dbReference type="PROSITE" id="PS50111">
    <property type="entry name" value="CHEMOTAXIS_TRANSDUC_2"/>
    <property type="match status" value="1"/>
</dbReference>
<dbReference type="CDD" id="cd06225">
    <property type="entry name" value="HAMP"/>
    <property type="match status" value="1"/>
</dbReference>
<dbReference type="PROSITE" id="PS50885">
    <property type="entry name" value="HAMP"/>
    <property type="match status" value="2"/>
</dbReference>
<keyword evidence="9" id="KW-1185">Reference proteome</keyword>
<dbReference type="Pfam" id="PF00672">
    <property type="entry name" value="HAMP"/>
    <property type="match status" value="1"/>
</dbReference>
<dbReference type="SMART" id="SM00304">
    <property type="entry name" value="HAMP"/>
    <property type="match status" value="2"/>
</dbReference>
<dbReference type="Pfam" id="PF14827">
    <property type="entry name" value="dCache_3"/>
    <property type="match status" value="1"/>
</dbReference>
<dbReference type="Gene3D" id="6.10.340.10">
    <property type="match status" value="1"/>
</dbReference>
<evidence type="ECO:0008006" key="10">
    <source>
        <dbReference type="Google" id="ProtNLM"/>
    </source>
</evidence>
<keyword evidence="5" id="KW-1133">Transmembrane helix</keyword>
<dbReference type="EMBL" id="CP019437">
    <property type="protein sequence ID" value="AQS48331.1"/>
    <property type="molecule type" value="Genomic_DNA"/>
</dbReference>
<keyword evidence="4" id="KW-0175">Coiled coil</keyword>
<dbReference type="Proteomes" id="UP000185622">
    <property type="component" value="Chromosome"/>
</dbReference>
<dbReference type="SUPFAM" id="SSF58104">
    <property type="entry name" value="Methyl-accepting chemotaxis protein (MCP) signaling domain"/>
    <property type="match status" value="1"/>
</dbReference>
<evidence type="ECO:0000256" key="1">
    <source>
        <dbReference type="ARBA" id="ARBA00022500"/>
    </source>
</evidence>
<feature type="domain" description="Methyl-accepting transducer" evidence="6">
    <location>
        <begin position="476"/>
        <end position="705"/>
    </location>
</feature>
<dbReference type="InterPro" id="IPR003660">
    <property type="entry name" value="HAMP_dom"/>
</dbReference>
<proteinExistence type="inferred from homology"/>
<protein>
    <recommendedName>
        <fullName evidence="10">Methyl-accepting chemotaxis protein</fullName>
    </recommendedName>
</protein>